<reference evidence="2" key="2">
    <citation type="submission" date="2020-09" db="EMBL/GenBank/DDBJ databases">
        <authorList>
            <person name="Sun Q."/>
            <person name="Ohkuma M."/>
        </authorList>
    </citation>
    <scope>NUCLEOTIDE SEQUENCE</scope>
    <source>
        <strain evidence="2">JCM 4646</strain>
    </source>
</reference>
<evidence type="ECO:0000313" key="2">
    <source>
        <dbReference type="EMBL" id="GHE26096.1"/>
    </source>
</evidence>
<sequence length="87" mass="9322">MRPAPPRPGLHEHPEVVRKIRDMAQQEGLTITSYRETADGKPEALVNAEHPSDCSLTASTSGGQDRMYLSVITPCLLPPASPSPTAS</sequence>
<keyword evidence="3" id="KW-1185">Reference proteome</keyword>
<accession>A0A919DAG4</accession>
<evidence type="ECO:0000313" key="3">
    <source>
        <dbReference type="Proteomes" id="UP000617734"/>
    </source>
</evidence>
<reference evidence="2" key="1">
    <citation type="journal article" date="2014" name="Int. J. Syst. Evol. Microbiol.">
        <title>Complete genome sequence of Corynebacterium casei LMG S-19264T (=DSM 44701T), isolated from a smear-ripened cheese.</title>
        <authorList>
            <consortium name="US DOE Joint Genome Institute (JGI-PGF)"/>
            <person name="Walter F."/>
            <person name="Albersmeier A."/>
            <person name="Kalinowski J."/>
            <person name="Ruckert C."/>
        </authorList>
    </citation>
    <scope>NUCLEOTIDE SEQUENCE</scope>
    <source>
        <strain evidence="2">JCM 4646</strain>
    </source>
</reference>
<dbReference type="AlphaFoldDB" id="A0A919DAG4"/>
<protein>
    <submittedName>
        <fullName evidence="2">Uncharacterized protein</fullName>
    </submittedName>
</protein>
<evidence type="ECO:0000256" key="1">
    <source>
        <dbReference type="SAM" id="MobiDB-lite"/>
    </source>
</evidence>
<name>A0A919DAG4_9ACTN</name>
<dbReference type="EMBL" id="BNBO01000089">
    <property type="protein sequence ID" value="GHE26096.1"/>
    <property type="molecule type" value="Genomic_DNA"/>
</dbReference>
<proteinExistence type="predicted"/>
<comment type="caution">
    <text evidence="2">The sequence shown here is derived from an EMBL/GenBank/DDBJ whole genome shotgun (WGS) entry which is preliminary data.</text>
</comment>
<dbReference type="Proteomes" id="UP000617734">
    <property type="component" value="Unassembled WGS sequence"/>
</dbReference>
<feature type="region of interest" description="Disordered" evidence="1">
    <location>
        <begin position="32"/>
        <end position="62"/>
    </location>
</feature>
<organism evidence="2 3">
    <name type="scientific">Kitasatospora indigofera</name>
    <dbReference type="NCBI Taxonomy" id="67307"/>
    <lineage>
        <taxon>Bacteria</taxon>
        <taxon>Bacillati</taxon>
        <taxon>Actinomycetota</taxon>
        <taxon>Actinomycetes</taxon>
        <taxon>Kitasatosporales</taxon>
        <taxon>Streptomycetaceae</taxon>
        <taxon>Kitasatospora</taxon>
    </lineage>
</organism>
<gene>
    <name evidence="2" type="ORF">GCM10018781_78140</name>
</gene>